<organism evidence="1 2">
    <name type="scientific">Goodea atripinnis</name>
    <dbReference type="NCBI Taxonomy" id="208336"/>
    <lineage>
        <taxon>Eukaryota</taxon>
        <taxon>Metazoa</taxon>
        <taxon>Chordata</taxon>
        <taxon>Craniata</taxon>
        <taxon>Vertebrata</taxon>
        <taxon>Euteleostomi</taxon>
        <taxon>Actinopterygii</taxon>
        <taxon>Neopterygii</taxon>
        <taxon>Teleostei</taxon>
        <taxon>Neoteleostei</taxon>
        <taxon>Acanthomorphata</taxon>
        <taxon>Ovalentaria</taxon>
        <taxon>Atherinomorphae</taxon>
        <taxon>Cyprinodontiformes</taxon>
        <taxon>Goodeidae</taxon>
        <taxon>Goodea</taxon>
    </lineage>
</organism>
<proteinExistence type="predicted"/>
<comment type="caution">
    <text evidence="1">The sequence shown here is derived from an EMBL/GenBank/DDBJ whole genome shotgun (WGS) entry which is preliminary data.</text>
</comment>
<evidence type="ECO:0000313" key="1">
    <source>
        <dbReference type="EMBL" id="MEQ2167626.1"/>
    </source>
</evidence>
<evidence type="ECO:0008006" key="3">
    <source>
        <dbReference type="Google" id="ProtNLM"/>
    </source>
</evidence>
<name>A0ABV0N8D5_9TELE</name>
<keyword evidence="2" id="KW-1185">Reference proteome</keyword>
<protein>
    <recommendedName>
        <fullName evidence="3">Secreted protein</fullName>
    </recommendedName>
</protein>
<reference evidence="1 2" key="1">
    <citation type="submission" date="2021-06" db="EMBL/GenBank/DDBJ databases">
        <authorList>
            <person name="Palmer J.M."/>
        </authorList>
    </citation>
    <scope>NUCLEOTIDE SEQUENCE [LARGE SCALE GENOMIC DNA]</scope>
    <source>
        <strain evidence="1 2">GA_2019</strain>
        <tissue evidence="1">Muscle</tissue>
    </source>
</reference>
<accession>A0ABV0N8D5</accession>
<gene>
    <name evidence="1" type="ORF">GOODEAATRI_005939</name>
</gene>
<dbReference type="Proteomes" id="UP001476798">
    <property type="component" value="Unassembled WGS sequence"/>
</dbReference>
<dbReference type="EMBL" id="JAHRIO010030262">
    <property type="protein sequence ID" value="MEQ2167626.1"/>
    <property type="molecule type" value="Genomic_DNA"/>
</dbReference>
<sequence>MLRRKPAPTSGSRSTALASVCNSLCVCMAVYVPYMHVFICGSQSNTFHAAHKPPLYPCGEISIFPSEREENISGEIKFQKSKQEPSHLSFSVREAHVLFPCMQ</sequence>
<evidence type="ECO:0000313" key="2">
    <source>
        <dbReference type="Proteomes" id="UP001476798"/>
    </source>
</evidence>